<name>A0A4R7T8K4_9ACTN</name>
<reference evidence="1 2" key="1">
    <citation type="submission" date="2019-03" db="EMBL/GenBank/DDBJ databases">
        <title>Genomic Encyclopedia of Type Strains, Phase III (KMG-III): the genomes of soil and plant-associated and newly described type strains.</title>
        <authorList>
            <person name="Whitman W."/>
        </authorList>
    </citation>
    <scope>NUCLEOTIDE SEQUENCE [LARGE SCALE GENOMIC DNA]</scope>
    <source>
        <strain evidence="1 2">VKM Ac-2575</strain>
    </source>
</reference>
<dbReference type="Proteomes" id="UP000295151">
    <property type="component" value="Unassembled WGS sequence"/>
</dbReference>
<proteinExistence type="predicted"/>
<organism evidence="1 2">
    <name type="scientific">Kribbella voronezhensis</name>
    <dbReference type="NCBI Taxonomy" id="2512212"/>
    <lineage>
        <taxon>Bacteria</taxon>
        <taxon>Bacillati</taxon>
        <taxon>Actinomycetota</taxon>
        <taxon>Actinomycetes</taxon>
        <taxon>Propionibacteriales</taxon>
        <taxon>Kribbellaceae</taxon>
        <taxon>Kribbella</taxon>
    </lineage>
</organism>
<comment type="caution">
    <text evidence="1">The sequence shown here is derived from an EMBL/GenBank/DDBJ whole genome shotgun (WGS) entry which is preliminary data.</text>
</comment>
<gene>
    <name evidence="1" type="ORF">EV138_1814</name>
</gene>
<dbReference type="AlphaFoldDB" id="A0A4R7T8K4"/>
<sequence>MNDLGTEIHLHARVFRTGHDWYADLDDWNDPQPDDPYWYGYYTTQRAAIDAACARLAAYHLSQAHRISHQLLTPATTSA</sequence>
<dbReference type="RefSeq" id="WP_133977930.1">
    <property type="nucleotide sequence ID" value="NZ_SOCE01000001.1"/>
</dbReference>
<keyword evidence="2" id="KW-1185">Reference proteome</keyword>
<evidence type="ECO:0000313" key="1">
    <source>
        <dbReference type="EMBL" id="TDU88272.1"/>
    </source>
</evidence>
<evidence type="ECO:0000313" key="2">
    <source>
        <dbReference type="Proteomes" id="UP000295151"/>
    </source>
</evidence>
<accession>A0A4R7T8K4</accession>
<dbReference type="EMBL" id="SOCE01000001">
    <property type="protein sequence ID" value="TDU88272.1"/>
    <property type="molecule type" value="Genomic_DNA"/>
</dbReference>
<protein>
    <submittedName>
        <fullName evidence="1">Uncharacterized protein</fullName>
    </submittedName>
</protein>